<comment type="catalytic activity">
    <reaction evidence="1 5">
        <text>uridine(55) in tRNA = pseudouridine(55) in tRNA</text>
        <dbReference type="Rhea" id="RHEA:42532"/>
        <dbReference type="Rhea" id="RHEA-COMP:10101"/>
        <dbReference type="Rhea" id="RHEA-COMP:10102"/>
        <dbReference type="ChEBI" id="CHEBI:65314"/>
        <dbReference type="ChEBI" id="CHEBI:65315"/>
        <dbReference type="EC" id="5.4.99.25"/>
    </reaction>
</comment>
<dbReference type="SUPFAM" id="SSF55120">
    <property type="entry name" value="Pseudouridine synthase"/>
    <property type="match status" value="1"/>
</dbReference>
<sequence length="239" mass="26945">MQESVIEYFRAGRILAIDKPLKWTSFDVVNKCRWMLCKTLGIKKLKVGHAGTLDPLASGVVVLCIGKSTKDIEKIQLQKKVYRATIKFGETTPSFDLESEVDNTYPWEHISRKSIEDVLPRFIGSIKQIPPIFSACKIEGKRAYELARKGKEVELEPKQIEIYDISVLGFNPPYLSLEISCGKGTYIRSLARDLGTALDSGAHLTELARLSVGEYTLDNAIKIEEFSNYIENTIKNIQQ</sequence>
<evidence type="ECO:0000256" key="5">
    <source>
        <dbReference type="HAMAP-Rule" id="MF_01080"/>
    </source>
</evidence>
<evidence type="ECO:0000256" key="2">
    <source>
        <dbReference type="ARBA" id="ARBA00005642"/>
    </source>
</evidence>
<dbReference type="Pfam" id="PF16198">
    <property type="entry name" value="TruB_C_2"/>
    <property type="match status" value="1"/>
</dbReference>
<evidence type="ECO:0000259" key="6">
    <source>
        <dbReference type="Pfam" id="PF01509"/>
    </source>
</evidence>
<dbReference type="EMBL" id="JQZV01000003">
    <property type="protein sequence ID" value="KGN93400.1"/>
    <property type="molecule type" value="Genomic_DNA"/>
</dbReference>
<dbReference type="HAMAP" id="MF_01080">
    <property type="entry name" value="TruB_bact"/>
    <property type="match status" value="1"/>
</dbReference>
<dbReference type="Pfam" id="PF01509">
    <property type="entry name" value="TruB_N"/>
    <property type="match status" value="1"/>
</dbReference>
<evidence type="ECO:0000256" key="1">
    <source>
        <dbReference type="ARBA" id="ARBA00000385"/>
    </source>
</evidence>
<gene>
    <name evidence="5" type="primary">truB</name>
    <name evidence="8" type="ORF">HQ43_01830</name>
</gene>
<comment type="caution">
    <text evidence="8">The sequence shown here is derived from an EMBL/GenBank/DDBJ whole genome shotgun (WGS) entry which is preliminary data.</text>
</comment>
<dbReference type="InterPro" id="IPR032819">
    <property type="entry name" value="TruB_C"/>
</dbReference>
<evidence type="ECO:0000259" key="7">
    <source>
        <dbReference type="Pfam" id="PF16198"/>
    </source>
</evidence>
<dbReference type="Gene3D" id="3.30.2350.10">
    <property type="entry name" value="Pseudouridine synthase"/>
    <property type="match status" value="1"/>
</dbReference>
<organism evidence="8 9">
    <name type="scientific">Porphyromonas canoris</name>
    <dbReference type="NCBI Taxonomy" id="36875"/>
    <lineage>
        <taxon>Bacteria</taxon>
        <taxon>Pseudomonadati</taxon>
        <taxon>Bacteroidota</taxon>
        <taxon>Bacteroidia</taxon>
        <taxon>Bacteroidales</taxon>
        <taxon>Porphyromonadaceae</taxon>
        <taxon>Porphyromonas</taxon>
    </lineage>
</organism>
<dbReference type="InterPro" id="IPR002501">
    <property type="entry name" value="PsdUridine_synth_N"/>
</dbReference>
<feature type="domain" description="Pseudouridine synthase II N-terminal" evidence="6">
    <location>
        <begin position="42"/>
        <end position="187"/>
    </location>
</feature>
<dbReference type="Proteomes" id="UP000030101">
    <property type="component" value="Unassembled WGS sequence"/>
</dbReference>
<dbReference type="InterPro" id="IPR014780">
    <property type="entry name" value="tRNA_psdUridine_synth_TruB"/>
</dbReference>
<dbReference type="PANTHER" id="PTHR13767">
    <property type="entry name" value="TRNA-PSEUDOURIDINE SYNTHASE"/>
    <property type="match status" value="1"/>
</dbReference>
<dbReference type="CDD" id="cd02573">
    <property type="entry name" value="PseudoU_synth_EcTruB"/>
    <property type="match status" value="1"/>
</dbReference>
<dbReference type="NCBIfam" id="TIGR00431">
    <property type="entry name" value="TruB"/>
    <property type="match status" value="1"/>
</dbReference>
<keyword evidence="9" id="KW-1185">Reference proteome</keyword>
<evidence type="ECO:0000256" key="4">
    <source>
        <dbReference type="ARBA" id="ARBA00023235"/>
    </source>
</evidence>
<dbReference type="RefSeq" id="WP_036788855.1">
    <property type="nucleotide sequence ID" value="NZ_JQZV01000003.1"/>
</dbReference>
<proteinExistence type="inferred from homology"/>
<feature type="active site" description="Nucleophile" evidence="5">
    <location>
        <position position="54"/>
    </location>
</feature>
<reference evidence="8 9" key="1">
    <citation type="submission" date="2014-08" db="EMBL/GenBank/DDBJ databases">
        <title>Porphyromonas canoris strain:OH2762 Genome sequencing.</title>
        <authorList>
            <person name="Wallis C."/>
            <person name="Deusch O."/>
            <person name="O'Flynn C."/>
            <person name="Davis I."/>
            <person name="Jospin G."/>
            <person name="Darling A.E."/>
            <person name="Coil D.A."/>
            <person name="Alexiev A."/>
            <person name="Horsfall A."/>
            <person name="Kirkwood N."/>
            <person name="Harris S."/>
            <person name="Eisen J.A."/>
        </authorList>
    </citation>
    <scope>NUCLEOTIDE SEQUENCE [LARGE SCALE GENOMIC DNA]</scope>
    <source>
        <strain evidence="9">COT-108 OH2762</strain>
    </source>
</reference>
<keyword evidence="3 5" id="KW-0819">tRNA processing</keyword>
<dbReference type="PANTHER" id="PTHR13767:SF2">
    <property type="entry name" value="PSEUDOURIDYLATE SYNTHASE TRUB1"/>
    <property type="match status" value="1"/>
</dbReference>
<accession>A0ABR4XMP7</accession>
<evidence type="ECO:0000256" key="3">
    <source>
        <dbReference type="ARBA" id="ARBA00022694"/>
    </source>
</evidence>
<evidence type="ECO:0000313" key="8">
    <source>
        <dbReference type="EMBL" id="KGN93400.1"/>
    </source>
</evidence>
<comment type="similarity">
    <text evidence="2 5">Belongs to the pseudouridine synthase TruB family. Type 1 subfamily.</text>
</comment>
<protein>
    <recommendedName>
        <fullName evidence="5">tRNA pseudouridine synthase B</fullName>
        <ecNumber evidence="5">5.4.99.25</ecNumber>
    </recommendedName>
    <alternativeName>
        <fullName evidence="5">tRNA pseudouridine(55) synthase</fullName>
        <shortName evidence="5">Psi55 synthase</shortName>
    </alternativeName>
    <alternativeName>
        <fullName evidence="5">tRNA pseudouridylate synthase</fullName>
    </alternativeName>
    <alternativeName>
        <fullName evidence="5">tRNA-uridine isomerase</fullName>
    </alternativeName>
</protein>
<name>A0ABR4XMP7_9PORP</name>
<keyword evidence="4 5" id="KW-0413">Isomerase</keyword>
<dbReference type="EC" id="5.4.99.25" evidence="5"/>
<dbReference type="InterPro" id="IPR020103">
    <property type="entry name" value="PsdUridine_synth_cat_dom_sf"/>
</dbReference>
<evidence type="ECO:0000313" key="9">
    <source>
        <dbReference type="Proteomes" id="UP000030101"/>
    </source>
</evidence>
<feature type="domain" description="tRNA pseudouridylate synthase B C-terminal" evidence="7">
    <location>
        <begin position="188"/>
        <end position="229"/>
    </location>
</feature>
<comment type="function">
    <text evidence="5">Responsible for synthesis of pseudouridine from uracil-55 in the psi GC loop of transfer RNAs.</text>
</comment>